<evidence type="ECO:0000313" key="3">
    <source>
        <dbReference type="MGI" id="MGI:1924427"/>
    </source>
</evidence>
<dbReference type="OrthoDB" id="9554528at2759"/>
<reference evidence="2" key="1">
    <citation type="journal article" date="1999" name="Methods Enzymol.">
        <title>High-efficiency full-length cDNA cloning.</title>
        <authorList>
            <person name="Carninci P."/>
            <person name="Hayashizaki Y."/>
        </authorList>
    </citation>
    <scope>NUCLEOTIDE SEQUENCE</scope>
    <source>
        <strain evidence="2">C57BL/6J</strain>
        <tissue evidence="2">Pituitary gland</tissue>
    </source>
</reference>
<evidence type="ECO:0000256" key="1">
    <source>
        <dbReference type="SAM" id="MobiDB-lite"/>
    </source>
</evidence>
<evidence type="ECO:0000313" key="2">
    <source>
        <dbReference type="EMBL" id="BAC36768.1"/>
    </source>
</evidence>
<dbReference type="AlphaFoldDB" id="Q8BPA4"/>
<reference evidence="2" key="2">
    <citation type="journal article" date="2000" name="Genome Res.">
        <title>Normalization and subtraction of cap-trapper-selected cDNAs to prepare full-length cDNA libraries for rapid discovery of new genes.</title>
        <authorList>
            <person name="Carninci P."/>
            <person name="Shibata Y."/>
            <person name="Hayatsu N."/>
            <person name="Sugahara Y."/>
            <person name="Shibata K."/>
            <person name="Itoh M."/>
            <person name="Konno H."/>
            <person name="Okazaki Y."/>
            <person name="Muramatsu M."/>
            <person name="Hayashizaki Y."/>
        </authorList>
    </citation>
    <scope>NUCLEOTIDE SEQUENCE</scope>
    <source>
        <strain evidence="2">C57BL/6J</strain>
        <tissue evidence="2">Pituitary gland</tissue>
    </source>
</reference>
<proteinExistence type="evidence at transcript level"/>
<reference evidence="2" key="4">
    <citation type="journal article" date="2001" name="Nature">
        <title>Functional annotation of a full-length mouse cDNA collection.</title>
        <authorList>
            <consortium name="The RIKEN Genome Exploration Research Group Phase II Team and the FANTOM Consortium"/>
        </authorList>
    </citation>
    <scope>NUCLEOTIDE SEQUENCE</scope>
    <source>
        <strain evidence="2">C57BL/6J</strain>
        <tissue evidence="2">Pituitary gland</tissue>
    </source>
</reference>
<gene>
    <name evidence="3" type="primary">Sobp</name>
</gene>
<accession>Q8BPA4</accession>
<reference evidence="2" key="7">
    <citation type="journal article" date="2005" name="Science">
        <title>The Transcriptional Landscape of the Mammalian Genome.</title>
        <authorList>
            <consortium name="The FANTOM Consortium"/>
            <consortium name="Riken Genome Exploration Research Group and Genome Science Group (Genome Network Project Core Group)"/>
        </authorList>
    </citation>
    <scope>NUCLEOTIDE SEQUENCE</scope>
    <source>
        <strain evidence="2">C57BL/6J</strain>
        <tissue evidence="2">Pituitary gland</tissue>
    </source>
</reference>
<protein>
    <submittedName>
        <fullName evidence="2">Uncharacterized protein</fullName>
    </submittedName>
</protein>
<dbReference type="AGR" id="MGI:1924427"/>
<reference evidence="2" key="8">
    <citation type="journal article" date="2005" name="Science">
        <title>Antisense Transcription in the Mammalian Transcriptome.</title>
        <authorList>
            <consortium name="RIKEN Genome Exploration Research Group and Genome Science Group (Genome Network Project Core Group) and the FANTOM Consortium"/>
        </authorList>
    </citation>
    <scope>NUCLEOTIDE SEQUENCE</scope>
    <source>
        <strain evidence="2">C57BL/6J</strain>
        <tissue evidence="2">Pituitary gland</tissue>
    </source>
</reference>
<feature type="region of interest" description="Disordered" evidence="1">
    <location>
        <begin position="34"/>
        <end position="106"/>
    </location>
</feature>
<reference evidence="2" key="3">
    <citation type="journal article" date="2000" name="Genome Res.">
        <title>RIKEN integrated sequence analysis (RISA) system--384-format sequencing pipeline with 384 multicapillary sequencer.</title>
        <authorList>
            <person name="Shibata K."/>
            <person name="Itoh M."/>
            <person name="Aizawa K."/>
            <person name="Nagaoka S."/>
            <person name="Sasaki N."/>
            <person name="Carninci P."/>
            <person name="Konno H."/>
            <person name="Akiyama J."/>
            <person name="Nishi K."/>
            <person name="Kitsunai T."/>
            <person name="Tashiro H."/>
            <person name="Itoh M."/>
            <person name="Sumi N."/>
            <person name="Ishii Y."/>
            <person name="Nakamura S."/>
            <person name="Hazama M."/>
            <person name="Nishine T."/>
            <person name="Harada A."/>
            <person name="Yamamoto R."/>
            <person name="Matsumoto H."/>
            <person name="Sakaguchi S."/>
            <person name="Ikegami T."/>
            <person name="Kashiwagi K."/>
            <person name="Fujiwake S."/>
            <person name="Inoue K."/>
            <person name="Togawa Y."/>
            <person name="Izawa M."/>
            <person name="Ohara E."/>
            <person name="Watahiki M."/>
            <person name="Yoneda Y."/>
            <person name="Ishikawa T."/>
            <person name="Ozawa K."/>
            <person name="Tanaka T."/>
            <person name="Matsuura S."/>
            <person name="Kawai J."/>
            <person name="Okazaki Y."/>
            <person name="Muramatsu M."/>
            <person name="Inoue Y."/>
            <person name="Kira A."/>
            <person name="Hayashizaki Y."/>
        </authorList>
    </citation>
    <scope>NUCLEOTIDE SEQUENCE</scope>
    <source>
        <strain evidence="2">C57BL/6J</strain>
        <tissue evidence="2">Pituitary gland</tissue>
    </source>
</reference>
<name>Q8BPA4_MOUSE</name>
<reference evidence="2" key="6">
    <citation type="submission" date="2002-04" db="EMBL/GenBank/DDBJ databases">
        <authorList>
            <person name="Adachi J."/>
            <person name="Aizawa K."/>
            <person name="Akimura T."/>
            <person name="Arakawa T."/>
            <person name="Bono H."/>
            <person name="Carninci P."/>
            <person name="Fukuda S."/>
            <person name="Furuno M."/>
            <person name="Hanagaki T."/>
            <person name="Hara A."/>
            <person name="Hashizume W."/>
            <person name="Hayashida K."/>
            <person name="Hayatsu N."/>
            <person name="Hiramoto K."/>
            <person name="Hiraoka T."/>
            <person name="Hirozane T."/>
            <person name="Hori F."/>
            <person name="Imotani K."/>
            <person name="Ishii Y."/>
            <person name="Itoh M."/>
            <person name="Kagawa I."/>
            <person name="Kasukawa T."/>
            <person name="Katoh H."/>
            <person name="Kawai J."/>
            <person name="Kojima Y."/>
            <person name="Kondo S."/>
            <person name="Konno H."/>
            <person name="Kouda M."/>
            <person name="Koya S."/>
            <person name="Kurihara C."/>
            <person name="Matsuyama T."/>
            <person name="Miyazaki A."/>
            <person name="Murata M."/>
            <person name="Nakamura M."/>
            <person name="Nishi K."/>
            <person name="Nomura K."/>
            <person name="Numazaki R."/>
            <person name="Ohno M."/>
            <person name="Ohsato N."/>
            <person name="Okazaki Y."/>
            <person name="Saito R."/>
            <person name="Saitoh H."/>
            <person name="Sakai C."/>
            <person name="Sakai K."/>
            <person name="Sakazume N."/>
            <person name="Sano H."/>
            <person name="Sasaki D."/>
            <person name="Shibata K."/>
            <person name="Shinagawa A."/>
            <person name="Shiraki T."/>
            <person name="Sogabe Y."/>
            <person name="Tagami M."/>
            <person name="Tagawa A."/>
            <person name="Takahashi F."/>
            <person name="Takaku-Akahira S."/>
            <person name="Takeda Y."/>
            <person name="Tanaka T."/>
            <person name="Tomaru A."/>
            <person name="Toya T."/>
            <person name="Yasunishi A."/>
            <person name="Muramatsu M."/>
            <person name="Hayashizaki Y."/>
        </authorList>
    </citation>
    <scope>NUCLEOTIDE SEQUENCE</scope>
    <source>
        <strain evidence="2">C57BL/6J</strain>
        <tissue evidence="2">Pituitary gland</tissue>
    </source>
</reference>
<dbReference type="MGI" id="MGI:1924427">
    <property type="gene designation" value="Sobp"/>
</dbReference>
<organism evidence="2">
    <name type="scientific">Mus musculus</name>
    <name type="common">Mouse</name>
    <dbReference type="NCBI Taxonomy" id="10090"/>
    <lineage>
        <taxon>Eukaryota</taxon>
        <taxon>Metazoa</taxon>
        <taxon>Chordata</taxon>
        <taxon>Craniata</taxon>
        <taxon>Vertebrata</taxon>
        <taxon>Euteleostomi</taxon>
        <taxon>Mammalia</taxon>
        <taxon>Eutheria</taxon>
        <taxon>Euarchontoglires</taxon>
        <taxon>Glires</taxon>
        <taxon>Rodentia</taxon>
        <taxon>Myomorpha</taxon>
        <taxon>Muroidea</taxon>
        <taxon>Muridae</taxon>
        <taxon>Murinae</taxon>
        <taxon>Mus</taxon>
        <taxon>Mus</taxon>
    </lineage>
</organism>
<reference evidence="2" key="5">
    <citation type="journal article" date="2002" name="Nature">
        <title>Analysis of the mouse transcriptome based on functional annotation of 60,770 full-length cDNAs.</title>
        <authorList>
            <consortium name="The FANTOM Consortium and the RIKEN Genome Exploration Research Group Phase I and II Team"/>
        </authorList>
    </citation>
    <scope>NUCLEOTIDE SEQUENCE</scope>
    <source>
        <strain evidence="2">C57BL/6J</strain>
        <tissue evidence="2">Pituitary gland</tissue>
    </source>
</reference>
<sequence>MSCHPVTPAGQLTTSLWLKLKQITQLPVIKHLGGSGSPWWPQGRRSQQVLDPSSPGPPFLPTSSRVSPEELRDFAGLKTTTNSKTKHQPATRTNVGILAPSSRLYG</sequence>
<dbReference type="EMBL" id="AK077362">
    <property type="protein sequence ID" value="BAC36768.1"/>
    <property type="molecule type" value="mRNA"/>
</dbReference>